<protein>
    <submittedName>
        <fullName evidence="1">Uncharacterized protein</fullName>
    </submittedName>
</protein>
<dbReference type="Proteomes" id="UP000268093">
    <property type="component" value="Unassembled WGS sequence"/>
</dbReference>
<sequence length="68" mass="7320">MFGHISTLLYFRLARTTSTVRFTPSTWSRGVHTGGHNIGGAGGCDTFHSRVLITSGKVPEDRGASGWI</sequence>
<proteinExistence type="predicted"/>
<name>A0A433D5E9_9FUNG</name>
<gene>
    <name evidence="1" type="ORF">BC936DRAFT_147384</name>
</gene>
<reference evidence="1 2" key="1">
    <citation type="journal article" date="2018" name="New Phytol.">
        <title>Phylogenomics of Endogonaceae and evolution of mycorrhizas within Mucoromycota.</title>
        <authorList>
            <person name="Chang Y."/>
            <person name="Desiro A."/>
            <person name="Na H."/>
            <person name="Sandor L."/>
            <person name="Lipzen A."/>
            <person name="Clum A."/>
            <person name="Barry K."/>
            <person name="Grigoriev I.V."/>
            <person name="Martin F.M."/>
            <person name="Stajich J.E."/>
            <person name="Smith M.E."/>
            <person name="Bonito G."/>
            <person name="Spatafora J.W."/>
        </authorList>
    </citation>
    <scope>NUCLEOTIDE SEQUENCE [LARGE SCALE GENOMIC DNA]</scope>
    <source>
        <strain evidence="1 2">GMNB39</strain>
    </source>
</reference>
<evidence type="ECO:0000313" key="2">
    <source>
        <dbReference type="Proteomes" id="UP000268093"/>
    </source>
</evidence>
<organism evidence="1 2">
    <name type="scientific">Jimgerdemannia flammicorona</name>
    <dbReference type="NCBI Taxonomy" id="994334"/>
    <lineage>
        <taxon>Eukaryota</taxon>
        <taxon>Fungi</taxon>
        <taxon>Fungi incertae sedis</taxon>
        <taxon>Mucoromycota</taxon>
        <taxon>Mucoromycotina</taxon>
        <taxon>Endogonomycetes</taxon>
        <taxon>Endogonales</taxon>
        <taxon>Endogonaceae</taxon>
        <taxon>Jimgerdemannia</taxon>
    </lineage>
</organism>
<dbReference type="AlphaFoldDB" id="A0A433D5E9"/>
<comment type="caution">
    <text evidence="1">The sequence shown here is derived from an EMBL/GenBank/DDBJ whole genome shotgun (WGS) entry which is preliminary data.</text>
</comment>
<keyword evidence="2" id="KW-1185">Reference proteome</keyword>
<evidence type="ECO:0000313" key="1">
    <source>
        <dbReference type="EMBL" id="RUP46076.1"/>
    </source>
</evidence>
<accession>A0A433D5E9</accession>
<dbReference type="EMBL" id="RBNI01006346">
    <property type="protein sequence ID" value="RUP46076.1"/>
    <property type="molecule type" value="Genomic_DNA"/>
</dbReference>